<keyword evidence="2" id="KW-1185">Reference proteome</keyword>
<feature type="non-terminal residue" evidence="1">
    <location>
        <position position="254"/>
    </location>
</feature>
<protein>
    <submittedName>
        <fullName evidence="1">Uncharacterized protein</fullName>
    </submittedName>
</protein>
<name>A0AAW1T112_9CHLO</name>
<organism evidence="1 2">
    <name type="scientific">Apatococcus fuscideae</name>
    <dbReference type="NCBI Taxonomy" id="2026836"/>
    <lineage>
        <taxon>Eukaryota</taxon>
        <taxon>Viridiplantae</taxon>
        <taxon>Chlorophyta</taxon>
        <taxon>core chlorophytes</taxon>
        <taxon>Trebouxiophyceae</taxon>
        <taxon>Chlorellales</taxon>
        <taxon>Chlorellaceae</taxon>
        <taxon>Apatococcus</taxon>
    </lineage>
</organism>
<evidence type="ECO:0000313" key="2">
    <source>
        <dbReference type="Proteomes" id="UP001485043"/>
    </source>
</evidence>
<evidence type="ECO:0000313" key="1">
    <source>
        <dbReference type="EMBL" id="KAK9862352.1"/>
    </source>
</evidence>
<dbReference type="AlphaFoldDB" id="A0AAW1T112"/>
<dbReference type="EMBL" id="JALJOV010000620">
    <property type="protein sequence ID" value="KAK9862352.1"/>
    <property type="molecule type" value="Genomic_DNA"/>
</dbReference>
<dbReference type="Proteomes" id="UP001485043">
    <property type="component" value="Unassembled WGS sequence"/>
</dbReference>
<comment type="caution">
    <text evidence="1">The sequence shown here is derived from an EMBL/GenBank/DDBJ whole genome shotgun (WGS) entry which is preliminary data.</text>
</comment>
<reference evidence="1 2" key="1">
    <citation type="journal article" date="2024" name="Nat. Commun.">
        <title>Phylogenomics reveals the evolutionary origins of lichenization in chlorophyte algae.</title>
        <authorList>
            <person name="Puginier C."/>
            <person name="Libourel C."/>
            <person name="Otte J."/>
            <person name="Skaloud P."/>
            <person name="Haon M."/>
            <person name="Grisel S."/>
            <person name="Petersen M."/>
            <person name="Berrin J.G."/>
            <person name="Delaux P.M."/>
            <person name="Dal Grande F."/>
            <person name="Keller J."/>
        </authorList>
    </citation>
    <scope>NUCLEOTIDE SEQUENCE [LARGE SCALE GENOMIC DNA]</scope>
    <source>
        <strain evidence="1 2">SAG 2523</strain>
    </source>
</reference>
<gene>
    <name evidence="1" type="ORF">WJX84_010683</name>
</gene>
<proteinExistence type="predicted"/>
<accession>A0AAW1T112</accession>
<sequence length="254" mass="28451">MVNPEDLLSYLTGPSDEEIPDAPVVALVWALCHLPLRAPTGYKTWDSDEEEMTFNDLQPGTLDPAEGEHADQLWSWCMTHLKVQLPAEAGKLSTTDLKSTRASAVESGTLERLCGFWRAHQTVGDLEGHVFNFDIVELMVCILGLGDIPRNEFKLLAIPYLADIDEEDLNAEEPPQLLYLMRLLLRHDAAAVVEHMDLPKDLDGLKAIISGSASLLTVYLGLNVAHLIDEHLRKLEDRPMHVAYKERTFKPYAQ</sequence>